<evidence type="ECO:0000259" key="3">
    <source>
        <dbReference type="Pfam" id="PF00005"/>
    </source>
</evidence>
<proteinExistence type="inferred from homology"/>
<keyword evidence="4" id="KW-0547">Nucleotide-binding</keyword>
<evidence type="ECO:0000256" key="2">
    <source>
        <dbReference type="ARBA" id="ARBA00022448"/>
    </source>
</evidence>
<keyword evidence="2" id="KW-0813">Transport</keyword>
<organism evidence="4 5">
    <name type="scientific">Paenibacillus anaericanus</name>
    <dbReference type="NCBI Taxonomy" id="170367"/>
    <lineage>
        <taxon>Bacteria</taxon>
        <taxon>Bacillati</taxon>
        <taxon>Bacillota</taxon>
        <taxon>Bacilli</taxon>
        <taxon>Bacillales</taxon>
        <taxon>Paenibacillaceae</taxon>
        <taxon>Paenibacillus</taxon>
    </lineage>
</organism>
<dbReference type="Proteomes" id="UP000279446">
    <property type="component" value="Unassembled WGS sequence"/>
</dbReference>
<dbReference type="InterPro" id="IPR003439">
    <property type="entry name" value="ABC_transporter-like_ATP-bd"/>
</dbReference>
<dbReference type="Gene3D" id="3.40.50.300">
    <property type="entry name" value="P-loop containing nucleotide triphosphate hydrolases"/>
    <property type="match status" value="1"/>
</dbReference>
<dbReference type="SUPFAM" id="SSF52540">
    <property type="entry name" value="P-loop containing nucleoside triphosphate hydrolases"/>
    <property type="match status" value="1"/>
</dbReference>
<dbReference type="GO" id="GO:0005524">
    <property type="term" value="F:ATP binding"/>
    <property type="evidence" value="ECO:0007669"/>
    <property type="project" value="UniProtKB-KW"/>
</dbReference>
<dbReference type="OrthoDB" id="1551385at2"/>
<evidence type="ECO:0000313" key="5">
    <source>
        <dbReference type="Proteomes" id="UP000279446"/>
    </source>
</evidence>
<dbReference type="InterPro" id="IPR027417">
    <property type="entry name" value="P-loop_NTPase"/>
</dbReference>
<dbReference type="AlphaFoldDB" id="A0A433YC76"/>
<name>A0A433YC76_9BACL</name>
<dbReference type="PANTHER" id="PTHR43335:SF4">
    <property type="entry name" value="ABC TRANSPORTER, ATP-BINDING PROTEIN"/>
    <property type="match status" value="1"/>
</dbReference>
<comment type="caution">
    <text evidence="4">The sequence shown here is derived from an EMBL/GenBank/DDBJ whole genome shotgun (WGS) entry which is preliminary data.</text>
</comment>
<comment type="similarity">
    <text evidence="1">Belongs to the ABC transporter superfamily.</text>
</comment>
<accession>A0A433YC76</accession>
<dbReference type="PANTHER" id="PTHR43335">
    <property type="entry name" value="ABC TRANSPORTER, ATP-BINDING PROTEIN"/>
    <property type="match status" value="1"/>
</dbReference>
<evidence type="ECO:0000256" key="1">
    <source>
        <dbReference type="ARBA" id="ARBA00005417"/>
    </source>
</evidence>
<reference evidence="4 5" key="1">
    <citation type="submission" date="2018-12" db="EMBL/GenBank/DDBJ databases">
        <authorList>
            <person name="Sun L."/>
            <person name="Chen Z."/>
        </authorList>
    </citation>
    <scope>NUCLEOTIDE SEQUENCE [LARGE SCALE GENOMIC DNA]</scope>
    <source>
        <strain evidence="4 5">DSM 15890</strain>
    </source>
</reference>
<sequence length="60" mass="6653">MIDVKQVSKYYSNNKKAVDDLSFSVRQGELFGFLGPNGAGKTTTIRMMIGLLQPTTRSKI</sequence>
<evidence type="ECO:0000313" key="4">
    <source>
        <dbReference type="EMBL" id="RUT47487.1"/>
    </source>
</evidence>
<keyword evidence="5" id="KW-1185">Reference proteome</keyword>
<dbReference type="EMBL" id="RZNY01000004">
    <property type="protein sequence ID" value="RUT47487.1"/>
    <property type="molecule type" value="Genomic_DNA"/>
</dbReference>
<dbReference type="Pfam" id="PF00005">
    <property type="entry name" value="ABC_tran"/>
    <property type="match status" value="1"/>
</dbReference>
<gene>
    <name evidence="4" type="ORF">EJP82_07215</name>
</gene>
<dbReference type="GO" id="GO:0016887">
    <property type="term" value="F:ATP hydrolysis activity"/>
    <property type="evidence" value="ECO:0007669"/>
    <property type="project" value="InterPro"/>
</dbReference>
<keyword evidence="4" id="KW-0067">ATP-binding</keyword>
<feature type="domain" description="ABC transporter" evidence="3">
    <location>
        <begin position="19"/>
        <end position="55"/>
    </location>
</feature>
<protein>
    <submittedName>
        <fullName evidence="4">ATP-binding cassette domain-containing protein</fullName>
    </submittedName>
</protein>